<dbReference type="SUPFAM" id="SSF52540">
    <property type="entry name" value="P-loop containing nucleoside triphosphate hydrolases"/>
    <property type="match status" value="2"/>
</dbReference>
<reference evidence="6 7" key="1">
    <citation type="submission" date="2014-07" db="EMBL/GenBank/DDBJ databases">
        <title>Draft genome sequence of Thalassospira profundimaris S25-3-2.</title>
        <authorList>
            <person name="Lai Q."/>
            <person name="Shao Z."/>
        </authorList>
    </citation>
    <scope>NUCLEOTIDE SEQUENCE [LARGE SCALE GENOMIC DNA]</scope>
    <source>
        <strain evidence="6 7">S25-3-2</strain>
    </source>
</reference>
<evidence type="ECO:0000256" key="3">
    <source>
        <dbReference type="ARBA" id="ARBA00022840"/>
    </source>
</evidence>
<dbReference type="PANTHER" id="PTHR19211">
    <property type="entry name" value="ATP-BINDING TRANSPORT PROTEIN-RELATED"/>
    <property type="match status" value="1"/>
</dbReference>
<dbReference type="OrthoDB" id="9762369at2"/>
<evidence type="ECO:0000256" key="1">
    <source>
        <dbReference type="ARBA" id="ARBA00022737"/>
    </source>
</evidence>
<dbReference type="RefSeq" id="WP_114086823.1">
    <property type="nucleotide sequence ID" value="NZ_JPWH01000001.1"/>
</dbReference>
<dbReference type="CDD" id="cd03221">
    <property type="entry name" value="ABCF_EF-3"/>
    <property type="match status" value="1"/>
</dbReference>
<protein>
    <submittedName>
        <fullName evidence="6">ABC transporter ATP-binding protein</fullName>
    </submittedName>
</protein>
<feature type="compositionally biased region" description="Basic and acidic residues" evidence="4">
    <location>
        <begin position="242"/>
        <end position="263"/>
    </location>
</feature>
<gene>
    <name evidence="6" type="ORF">TH25_02705</name>
</gene>
<dbReference type="AlphaFoldDB" id="A0A367XKP7"/>
<evidence type="ECO:0000256" key="2">
    <source>
        <dbReference type="ARBA" id="ARBA00022741"/>
    </source>
</evidence>
<evidence type="ECO:0000313" key="6">
    <source>
        <dbReference type="EMBL" id="RCK54234.1"/>
    </source>
</evidence>
<dbReference type="PROSITE" id="PS50893">
    <property type="entry name" value="ABC_TRANSPORTER_2"/>
    <property type="match status" value="1"/>
</dbReference>
<dbReference type="InterPro" id="IPR027417">
    <property type="entry name" value="P-loop_NTPase"/>
</dbReference>
<dbReference type="Pfam" id="PF00005">
    <property type="entry name" value="ABC_tran"/>
    <property type="match status" value="2"/>
</dbReference>
<sequence>MTHISFAITDVSYVLPDGRPVFSNLTETFDLRATGLVGRNGAGKTLLARIMAGLLKPTSGHCQCSGTVYYLAQHVSHPPGSSVADLAGIKHILDALERIETGSTAPEDFDIVGDSWDINQRLFQQLEHHNLGHLGANTPASMLSGGEAMRVSLMGATLSNADFLILDEPSNHLDRPGRHALIHQLRQWSRGLIVISHDREVLESLDRIVELSSHGLHSYGGNYTFYAEARAHERQNALQNLHERKTERQRHERVAQKQRERQQRRQARGKRQGKDANQAKILLDRQKERSEASAGTLRKKQIANRADLDRRVEEAARHVENQTAITVHSRPLSQAMQRRIAKLEGAVLPHVTGPARTISLILGGQQRIGVIGPNGCGKSTLLRMLAGQLSPVGGTCAVFAKTAHLDQKLTGLDPAKTVLAQLQQVNRDAPEGDLRMRLAQLGLDATKITIPSGKLSGGERLKAALACILYAAAPPELLLLDEPGNHLDLPSLQALETMLRAYRGTLIVVSHDDAFLDNLELTDRLSATARGWRLDPV</sequence>
<dbReference type="SMART" id="SM00382">
    <property type="entry name" value="AAA"/>
    <property type="match status" value="2"/>
</dbReference>
<evidence type="ECO:0000259" key="5">
    <source>
        <dbReference type="PROSITE" id="PS50893"/>
    </source>
</evidence>
<feature type="region of interest" description="Disordered" evidence="4">
    <location>
        <begin position="242"/>
        <end position="298"/>
    </location>
</feature>
<comment type="caution">
    <text evidence="6">The sequence shown here is derived from an EMBL/GenBank/DDBJ whole genome shotgun (WGS) entry which is preliminary data.</text>
</comment>
<evidence type="ECO:0000256" key="4">
    <source>
        <dbReference type="SAM" id="MobiDB-lite"/>
    </source>
</evidence>
<dbReference type="InterPro" id="IPR003439">
    <property type="entry name" value="ABC_transporter-like_ATP-bd"/>
</dbReference>
<proteinExistence type="predicted"/>
<dbReference type="GO" id="GO:0016887">
    <property type="term" value="F:ATP hydrolysis activity"/>
    <property type="evidence" value="ECO:0007669"/>
    <property type="project" value="InterPro"/>
</dbReference>
<dbReference type="PANTHER" id="PTHR19211:SF6">
    <property type="entry name" value="BLL7188 PROTEIN"/>
    <property type="match status" value="1"/>
</dbReference>
<dbReference type="EMBL" id="JPWH01000001">
    <property type="protein sequence ID" value="RCK54234.1"/>
    <property type="molecule type" value="Genomic_DNA"/>
</dbReference>
<dbReference type="Gene3D" id="3.40.50.300">
    <property type="entry name" value="P-loop containing nucleotide triphosphate hydrolases"/>
    <property type="match status" value="2"/>
</dbReference>
<dbReference type="InterPro" id="IPR050611">
    <property type="entry name" value="ABCF"/>
</dbReference>
<evidence type="ECO:0000313" key="7">
    <source>
        <dbReference type="Proteomes" id="UP000252517"/>
    </source>
</evidence>
<name>A0A367XKP7_9PROT</name>
<feature type="compositionally biased region" description="Basic and acidic residues" evidence="4">
    <location>
        <begin position="282"/>
        <end position="291"/>
    </location>
</feature>
<dbReference type="GO" id="GO:0005524">
    <property type="term" value="F:ATP binding"/>
    <property type="evidence" value="ECO:0007669"/>
    <property type="project" value="UniProtKB-KW"/>
</dbReference>
<keyword evidence="3 6" id="KW-0067">ATP-binding</keyword>
<feature type="domain" description="ABC transporter" evidence="5">
    <location>
        <begin position="6"/>
        <end position="238"/>
    </location>
</feature>
<dbReference type="Proteomes" id="UP000252517">
    <property type="component" value="Unassembled WGS sequence"/>
</dbReference>
<organism evidence="6 7">
    <name type="scientific">Thalassospira profundimaris</name>
    <dbReference type="NCBI Taxonomy" id="502049"/>
    <lineage>
        <taxon>Bacteria</taxon>
        <taxon>Pseudomonadati</taxon>
        <taxon>Pseudomonadota</taxon>
        <taxon>Alphaproteobacteria</taxon>
        <taxon>Rhodospirillales</taxon>
        <taxon>Thalassospiraceae</taxon>
        <taxon>Thalassospira</taxon>
    </lineage>
</organism>
<accession>A0A367XKP7</accession>
<dbReference type="InterPro" id="IPR003593">
    <property type="entry name" value="AAA+_ATPase"/>
</dbReference>
<keyword evidence="2" id="KW-0547">Nucleotide-binding</keyword>
<keyword evidence="1" id="KW-0677">Repeat</keyword>
<dbReference type="FunFam" id="3.40.50.300:FF:001320">
    <property type="entry name" value="Heme ABC transporter ATP-binding protein"/>
    <property type="match status" value="1"/>
</dbReference>